<sequence>MLLFAVVGNRRSACSWQTQVSRLAAGDFQMAVVPTQNLIDRFSAAPPIDLNGGTLLDVKQYDEIDESDGCKVQVCEYRILSADGREELTKTCRRKLKIECNQSSRRTEITNGREARVEEKTERLFGDIDGFRAPIIMDSSAQLSLDSSNPQVSCLLGS</sequence>
<dbReference type="EMBL" id="UYWY01024667">
    <property type="protein sequence ID" value="VDM48990.1"/>
    <property type="molecule type" value="Genomic_DNA"/>
</dbReference>
<proteinExistence type="predicted"/>
<dbReference type="Proteomes" id="UP000050794">
    <property type="component" value="Unassembled WGS sequence"/>
</dbReference>
<reference evidence="3" key="1">
    <citation type="submission" date="2016-06" db="UniProtKB">
        <authorList>
            <consortium name="WormBaseParasite"/>
        </authorList>
    </citation>
    <scope>IDENTIFICATION</scope>
</reference>
<protein>
    <submittedName>
        <fullName evidence="3">ZP domain-containing protein</fullName>
    </submittedName>
</protein>
<dbReference type="AlphaFoldDB" id="A0A183VA99"/>
<evidence type="ECO:0000313" key="3">
    <source>
        <dbReference type="WBParaSite" id="TCNE_0001767001-mRNA-1"/>
    </source>
</evidence>
<evidence type="ECO:0000313" key="1">
    <source>
        <dbReference type="EMBL" id="VDM48990.1"/>
    </source>
</evidence>
<keyword evidence="2" id="KW-1185">Reference proteome</keyword>
<dbReference type="WBParaSite" id="TCNE_0001767001-mRNA-1">
    <property type="protein sequence ID" value="TCNE_0001767001-mRNA-1"/>
    <property type="gene ID" value="TCNE_0001767001"/>
</dbReference>
<reference evidence="1 2" key="2">
    <citation type="submission" date="2018-11" db="EMBL/GenBank/DDBJ databases">
        <authorList>
            <consortium name="Pathogen Informatics"/>
        </authorList>
    </citation>
    <scope>NUCLEOTIDE SEQUENCE [LARGE SCALE GENOMIC DNA]</scope>
</reference>
<gene>
    <name evidence="1" type="ORF">TCNE_LOCUS17669</name>
</gene>
<accession>A0A183VA99</accession>
<evidence type="ECO:0000313" key="2">
    <source>
        <dbReference type="Proteomes" id="UP000050794"/>
    </source>
</evidence>
<organism evidence="2 3">
    <name type="scientific">Toxocara canis</name>
    <name type="common">Canine roundworm</name>
    <dbReference type="NCBI Taxonomy" id="6265"/>
    <lineage>
        <taxon>Eukaryota</taxon>
        <taxon>Metazoa</taxon>
        <taxon>Ecdysozoa</taxon>
        <taxon>Nematoda</taxon>
        <taxon>Chromadorea</taxon>
        <taxon>Rhabditida</taxon>
        <taxon>Spirurina</taxon>
        <taxon>Ascaridomorpha</taxon>
        <taxon>Ascaridoidea</taxon>
        <taxon>Toxocaridae</taxon>
        <taxon>Toxocara</taxon>
    </lineage>
</organism>
<name>A0A183VA99_TOXCA</name>